<sequence>MAEQQKSSEMTDSLSNELVELFDMKKARIREDKELTVKANEAQRDIRLLSLMFRDGIPDITMSVNDTESIRWCERSQQLIYIQGDNAQLLEATSKEVRVRMRPFLKDLVKKAKDFYNDH</sequence>
<dbReference type="KEGG" id="psti:SOO65_19100"/>
<protein>
    <submittedName>
        <fullName evidence="1">Uncharacterized protein</fullName>
    </submittedName>
</protein>
<dbReference type="RefSeq" id="WP_321394312.1">
    <property type="nucleotide sequence ID" value="NZ_CP139487.1"/>
</dbReference>
<keyword evidence="2" id="KW-1185">Reference proteome</keyword>
<accession>A0AAX4HNP3</accession>
<gene>
    <name evidence="1" type="ORF">SOO65_19100</name>
</gene>
<dbReference type="EMBL" id="CP139487">
    <property type="protein sequence ID" value="WPU64805.1"/>
    <property type="molecule type" value="Genomic_DNA"/>
</dbReference>
<evidence type="ECO:0000313" key="2">
    <source>
        <dbReference type="Proteomes" id="UP001324634"/>
    </source>
</evidence>
<dbReference type="AlphaFoldDB" id="A0AAX4HNP3"/>
<dbReference type="Proteomes" id="UP001324634">
    <property type="component" value="Chromosome"/>
</dbReference>
<evidence type="ECO:0000313" key="1">
    <source>
        <dbReference type="EMBL" id="WPU64805.1"/>
    </source>
</evidence>
<proteinExistence type="predicted"/>
<name>A0AAX4HNP3_9BACT</name>
<organism evidence="1 2">
    <name type="scientific">Peredibacter starrii</name>
    <dbReference type="NCBI Taxonomy" id="28202"/>
    <lineage>
        <taxon>Bacteria</taxon>
        <taxon>Pseudomonadati</taxon>
        <taxon>Bdellovibrionota</taxon>
        <taxon>Bacteriovoracia</taxon>
        <taxon>Bacteriovoracales</taxon>
        <taxon>Bacteriovoracaceae</taxon>
        <taxon>Peredibacter</taxon>
    </lineage>
</organism>
<reference evidence="1 2" key="1">
    <citation type="submission" date="2023-11" db="EMBL/GenBank/DDBJ databases">
        <title>Peredibacter starrii A3.12.</title>
        <authorList>
            <person name="Mitchell R.J."/>
        </authorList>
    </citation>
    <scope>NUCLEOTIDE SEQUENCE [LARGE SCALE GENOMIC DNA]</scope>
    <source>
        <strain evidence="1 2">A3.12</strain>
    </source>
</reference>